<evidence type="ECO:0000313" key="1">
    <source>
        <dbReference type="EMBL" id="KAJ7539246.1"/>
    </source>
</evidence>
<gene>
    <name evidence="1" type="ORF">O6H91_11G082700</name>
</gene>
<proteinExistence type="predicted"/>
<comment type="caution">
    <text evidence="1">The sequence shown here is derived from an EMBL/GenBank/DDBJ whole genome shotgun (WGS) entry which is preliminary data.</text>
</comment>
<dbReference type="Proteomes" id="UP001162992">
    <property type="component" value="Chromosome 11"/>
</dbReference>
<name>A0ACC2CB50_DIPCM</name>
<evidence type="ECO:0000313" key="2">
    <source>
        <dbReference type="Proteomes" id="UP001162992"/>
    </source>
</evidence>
<organism evidence="1 2">
    <name type="scientific">Diphasiastrum complanatum</name>
    <name type="common">Issler's clubmoss</name>
    <name type="synonym">Lycopodium complanatum</name>
    <dbReference type="NCBI Taxonomy" id="34168"/>
    <lineage>
        <taxon>Eukaryota</taxon>
        <taxon>Viridiplantae</taxon>
        <taxon>Streptophyta</taxon>
        <taxon>Embryophyta</taxon>
        <taxon>Tracheophyta</taxon>
        <taxon>Lycopodiopsida</taxon>
        <taxon>Lycopodiales</taxon>
        <taxon>Lycopodiaceae</taxon>
        <taxon>Lycopodioideae</taxon>
        <taxon>Diphasiastrum</taxon>
    </lineage>
</organism>
<keyword evidence="2" id="KW-1185">Reference proteome</keyword>
<dbReference type="EMBL" id="CM055102">
    <property type="protein sequence ID" value="KAJ7539246.1"/>
    <property type="molecule type" value="Genomic_DNA"/>
</dbReference>
<accession>A0ACC2CB50</accession>
<protein>
    <submittedName>
        <fullName evidence="1">Uncharacterized protein</fullName>
    </submittedName>
</protein>
<sequence>MHTFLVSLSRVKLWLLSLQLYTSNMNNTCKQMTLLINFVLVSSGRSTKTCWLSSKCCDEQIAMTLSATLAHFLMPSRKKLFEINAKFLGTPRCLAEGASS</sequence>
<reference evidence="2" key="1">
    <citation type="journal article" date="2024" name="Proc. Natl. Acad. Sci. U.S.A.">
        <title>Extraordinary preservation of gene collinearity over three hundred million years revealed in homosporous lycophytes.</title>
        <authorList>
            <person name="Li C."/>
            <person name="Wickell D."/>
            <person name="Kuo L.Y."/>
            <person name="Chen X."/>
            <person name="Nie B."/>
            <person name="Liao X."/>
            <person name="Peng D."/>
            <person name="Ji J."/>
            <person name="Jenkins J."/>
            <person name="Williams M."/>
            <person name="Shu S."/>
            <person name="Plott C."/>
            <person name="Barry K."/>
            <person name="Rajasekar S."/>
            <person name="Grimwood J."/>
            <person name="Han X."/>
            <person name="Sun S."/>
            <person name="Hou Z."/>
            <person name="He W."/>
            <person name="Dai G."/>
            <person name="Sun C."/>
            <person name="Schmutz J."/>
            <person name="Leebens-Mack J.H."/>
            <person name="Li F.W."/>
            <person name="Wang L."/>
        </authorList>
    </citation>
    <scope>NUCLEOTIDE SEQUENCE [LARGE SCALE GENOMIC DNA]</scope>
    <source>
        <strain evidence="2">cv. PW_Plant_1</strain>
    </source>
</reference>